<dbReference type="PROSITE" id="PS51294">
    <property type="entry name" value="HTH_MYB"/>
    <property type="match status" value="3"/>
</dbReference>
<feature type="domain" description="HTH myb-type" evidence="9">
    <location>
        <begin position="10"/>
        <end position="51"/>
    </location>
</feature>
<proteinExistence type="predicted"/>
<dbReference type="Pfam" id="PF00249">
    <property type="entry name" value="Myb_DNA-binding"/>
    <property type="match status" value="1"/>
</dbReference>
<dbReference type="SUPFAM" id="SSF46689">
    <property type="entry name" value="Homeodomain-like"/>
    <property type="match status" value="2"/>
</dbReference>
<dbReference type="GO" id="GO:0042796">
    <property type="term" value="P:snRNA transcription by RNA polymerase III"/>
    <property type="evidence" value="ECO:0007669"/>
    <property type="project" value="TreeGrafter"/>
</dbReference>
<keyword evidence="3" id="KW-0804">Transcription</keyword>
<dbReference type="PANTHER" id="PTHR46621:SF1">
    <property type="entry name" value="SNRNA-ACTIVATING PROTEIN COMPLEX SUBUNIT 4"/>
    <property type="match status" value="1"/>
</dbReference>
<feature type="domain" description="Myb-like" evidence="7">
    <location>
        <begin position="107"/>
        <end position="156"/>
    </location>
</feature>
<feature type="region of interest" description="Disordered" evidence="6">
    <location>
        <begin position="520"/>
        <end position="540"/>
    </location>
</feature>
<feature type="compositionally biased region" description="Low complexity" evidence="6">
    <location>
        <begin position="232"/>
        <end position="248"/>
    </location>
</feature>
<feature type="domain" description="HTH myb-type" evidence="9">
    <location>
        <begin position="56"/>
        <end position="110"/>
    </location>
</feature>
<organism evidence="10 11">
    <name type="scientific">Roridomyces roridus</name>
    <dbReference type="NCBI Taxonomy" id="1738132"/>
    <lineage>
        <taxon>Eukaryota</taxon>
        <taxon>Fungi</taxon>
        <taxon>Dikarya</taxon>
        <taxon>Basidiomycota</taxon>
        <taxon>Agaricomycotina</taxon>
        <taxon>Agaricomycetes</taxon>
        <taxon>Agaricomycetidae</taxon>
        <taxon>Agaricales</taxon>
        <taxon>Marasmiineae</taxon>
        <taxon>Mycenaceae</taxon>
        <taxon>Roridomyces</taxon>
    </lineage>
</organism>
<evidence type="ECO:0000256" key="6">
    <source>
        <dbReference type="SAM" id="MobiDB-lite"/>
    </source>
</evidence>
<feature type="compositionally biased region" description="Pro residues" evidence="6">
    <location>
        <begin position="216"/>
        <end position="227"/>
    </location>
</feature>
<dbReference type="AlphaFoldDB" id="A0AAD7FPC0"/>
<dbReference type="SMART" id="SM00717">
    <property type="entry name" value="SANT"/>
    <property type="match status" value="3"/>
</dbReference>
<feature type="domain" description="C2H2-type" evidence="8">
    <location>
        <begin position="486"/>
        <end position="513"/>
    </location>
</feature>
<protein>
    <submittedName>
        <fullName evidence="10">Uncharacterized protein</fullName>
    </submittedName>
</protein>
<dbReference type="PROSITE" id="PS50157">
    <property type="entry name" value="ZINC_FINGER_C2H2_2"/>
    <property type="match status" value="2"/>
</dbReference>
<dbReference type="InterPro" id="IPR051575">
    <property type="entry name" value="Myb-like_DNA-bd"/>
</dbReference>
<accession>A0AAD7FPC0</accession>
<dbReference type="CDD" id="cd00167">
    <property type="entry name" value="SANT"/>
    <property type="match status" value="3"/>
</dbReference>
<dbReference type="Gene3D" id="3.30.160.60">
    <property type="entry name" value="Classic Zinc Finger"/>
    <property type="match status" value="1"/>
</dbReference>
<dbReference type="PROSITE" id="PS50090">
    <property type="entry name" value="MYB_LIKE"/>
    <property type="match status" value="3"/>
</dbReference>
<feature type="compositionally biased region" description="Basic and acidic residues" evidence="6">
    <location>
        <begin position="266"/>
        <end position="278"/>
    </location>
</feature>
<dbReference type="SMART" id="SM00355">
    <property type="entry name" value="ZnF_C2H2"/>
    <property type="match status" value="3"/>
</dbReference>
<keyword evidence="5" id="KW-0863">Zinc-finger</keyword>
<dbReference type="InterPro" id="IPR017930">
    <property type="entry name" value="Myb_dom"/>
</dbReference>
<dbReference type="Proteomes" id="UP001221142">
    <property type="component" value="Unassembled WGS sequence"/>
</dbReference>
<keyword evidence="5" id="KW-0862">Zinc</keyword>
<sequence length="622" mass="69152">MAGTTVVDTRWSKAEDDLLLQAVASFGEHENWKTVAQAVPGRTNKACRKRWLHSLSPSLKKCAWTPAEDQLLLELYTAHGPKWSAIARKISGRTDDACSKRYREALDPNLKKDEWTYEEDVKLAEAHARLGGKWGQVGQELRRSGLGCRNRWRMLERNRIKFTQHAQPPPPPVVSDETPVLEEPPQDGLVFPFFPPEDYPSLLNSEPGERETSFLEPPPMPDSPQVPPFNFSSSSLSAALSDPPRTSLPLPPVPEEDTFDPNQYHLEPEPTPDHSIPHDLRTIAPYELYLHRSAPQIEMCGGGSGKSVYSDFPSPLASSSSSSSLWQSPIVSTPESLPLPESSGPTFDHMDAFAPYDSSSSSSPFVPPPSLSPADSPIAGSPVELPPIETLPPDSLLFSSTYYRVAPSKRQRKPRPRKPPKSVGEMRISQLLPLSSDPNVRPYACGRESCWPSTSQIGYVCFATSKELLDHSRTVHGEASVRNGPFRCALVGCGKSWKTMNGLQYHLQISTAHFRHAVSSTFNSTEDSEPAGQDDSADHLEDDRRTYVCPEPQCFKAYRQASGLRYHRKHVSSTKRVYHALTRATQGHPRDMPAQLEMVPPTVAREIPKQTKKMRRKDVGVS</sequence>
<feature type="domain" description="HTH myb-type" evidence="9">
    <location>
        <begin position="111"/>
        <end position="160"/>
    </location>
</feature>
<dbReference type="GO" id="GO:0019185">
    <property type="term" value="C:snRNA-activating protein complex"/>
    <property type="evidence" value="ECO:0007669"/>
    <property type="project" value="TreeGrafter"/>
</dbReference>
<evidence type="ECO:0000256" key="2">
    <source>
        <dbReference type="ARBA" id="ARBA00023125"/>
    </source>
</evidence>
<evidence type="ECO:0000256" key="4">
    <source>
        <dbReference type="ARBA" id="ARBA00023242"/>
    </source>
</evidence>
<evidence type="ECO:0000256" key="1">
    <source>
        <dbReference type="ARBA" id="ARBA00023015"/>
    </source>
</evidence>
<evidence type="ECO:0000313" key="10">
    <source>
        <dbReference type="EMBL" id="KAJ7630537.1"/>
    </source>
</evidence>
<feature type="region of interest" description="Disordered" evidence="6">
    <location>
        <begin position="302"/>
        <end position="382"/>
    </location>
</feature>
<dbReference type="Pfam" id="PF13921">
    <property type="entry name" value="Myb_DNA-bind_6"/>
    <property type="match status" value="1"/>
</dbReference>
<feature type="domain" description="Myb-like" evidence="7">
    <location>
        <begin position="56"/>
        <end position="106"/>
    </location>
</feature>
<dbReference type="Gene3D" id="1.10.10.60">
    <property type="entry name" value="Homeodomain-like"/>
    <property type="match status" value="3"/>
</dbReference>
<dbReference type="InterPro" id="IPR009057">
    <property type="entry name" value="Homeodomain-like_sf"/>
</dbReference>
<dbReference type="GO" id="GO:0042795">
    <property type="term" value="P:snRNA transcription by RNA polymerase II"/>
    <property type="evidence" value="ECO:0007669"/>
    <property type="project" value="TreeGrafter"/>
</dbReference>
<comment type="caution">
    <text evidence="10">The sequence shown here is derived from an EMBL/GenBank/DDBJ whole genome shotgun (WGS) entry which is preliminary data.</text>
</comment>
<name>A0AAD7FPC0_9AGAR</name>
<dbReference type="GO" id="GO:0008270">
    <property type="term" value="F:zinc ion binding"/>
    <property type="evidence" value="ECO:0007669"/>
    <property type="project" value="UniProtKB-KW"/>
</dbReference>
<evidence type="ECO:0000259" key="7">
    <source>
        <dbReference type="PROSITE" id="PS50090"/>
    </source>
</evidence>
<evidence type="ECO:0000259" key="9">
    <source>
        <dbReference type="PROSITE" id="PS51294"/>
    </source>
</evidence>
<dbReference type="InterPro" id="IPR013087">
    <property type="entry name" value="Znf_C2H2_type"/>
</dbReference>
<keyword evidence="1" id="KW-0805">Transcription regulation</keyword>
<feature type="compositionally biased region" description="Low complexity" evidence="6">
    <location>
        <begin position="310"/>
        <end position="346"/>
    </location>
</feature>
<evidence type="ECO:0000313" key="11">
    <source>
        <dbReference type="Proteomes" id="UP001221142"/>
    </source>
</evidence>
<keyword evidence="11" id="KW-1185">Reference proteome</keyword>
<dbReference type="EMBL" id="JARKIF010000009">
    <property type="protein sequence ID" value="KAJ7630537.1"/>
    <property type="molecule type" value="Genomic_DNA"/>
</dbReference>
<feature type="domain" description="Myb-like" evidence="7">
    <location>
        <begin position="10"/>
        <end position="55"/>
    </location>
</feature>
<evidence type="ECO:0000256" key="5">
    <source>
        <dbReference type="PROSITE-ProRule" id="PRU00042"/>
    </source>
</evidence>
<dbReference type="PANTHER" id="PTHR46621">
    <property type="entry name" value="SNRNA-ACTIVATING PROTEIN COMPLEX SUBUNIT 4"/>
    <property type="match status" value="1"/>
</dbReference>
<dbReference type="GO" id="GO:0000978">
    <property type="term" value="F:RNA polymerase II cis-regulatory region sequence-specific DNA binding"/>
    <property type="evidence" value="ECO:0007669"/>
    <property type="project" value="TreeGrafter"/>
</dbReference>
<feature type="domain" description="C2H2-type" evidence="8">
    <location>
        <begin position="547"/>
        <end position="577"/>
    </location>
</feature>
<dbReference type="InterPro" id="IPR001005">
    <property type="entry name" value="SANT/Myb"/>
</dbReference>
<gene>
    <name evidence="10" type="ORF">FB45DRAFT_915812</name>
</gene>
<keyword evidence="2" id="KW-0238">DNA-binding</keyword>
<feature type="region of interest" description="Disordered" evidence="6">
    <location>
        <begin position="197"/>
        <end position="278"/>
    </location>
</feature>
<keyword evidence="5" id="KW-0479">Metal-binding</keyword>
<keyword evidence="4" id="KW-0539">Nucleus</keyword>
<reference evidence="10" key="1">
    <citation type="submission" date="2023-03" db="EMBL/GenBank/DDBJ databases">
        <title>Massive genome expansion in bonnet fungi (Mycena s.s.) driven by repeated elements and novel gene families across ecological guilds.</title>
        <authorList>
            <consortium name="Lawrence Berkeley National Laboratory"/>
            <person name="Harder C.B."/>
            <person name="Miyauchi S."/>
            <person name="Viragh M."/>
            <person name="Kuo A."/>
            <person name="Thoen E."/>
            <person name="Andreopoulos B."/>
            <person name="Lu D."/>
            <person name="Skrede I."/>
            <person name="Drula E."/>
            <person name="Henrissat B."/>
            <person name="Morin E."/>
            <person name="Kohler A."/>
            <person name="Barry K."/>
            <person name="LaButti K."/>
            <person name="Morin E."/>
            <person name="Salamov A."/>
            <person name="Lipzen A."/>
            <person name="Mereny Z."/>
            <person name="Hegedus B."/>
            <person name="Baldrian P."/>
            <person name="Stursova M."/>
            <person name="Weitz H."/>
            <person name="Taylor A."/>
            <person name="Grigoriev I.V."/>
            <person name="Nagy L.G."/>
            <person name="Martin F."/>
            <person name="Kauserud H."/>
        </authorList>
    </citation>
    <scope>NUCLEOTIDE SEQUENCE</scope>
    <source>
        <strain evidence="10">9284</strain>
    </source>
</reference>
<evidence type="ECO:0000259" key="8">
    <source>
        <dbReference type="PROSITE" id="PS50157"/>
    </source>
</evidence>
<dbReference type="GO" id="GO:0001006">
    <property type="term" value="F:RNA polymerase III type 3 promoter sequence-specific DNA binding"/>
    <property type="evidence" value="ECO:0007669"/>
    <property type="project" value="TreeGrafter"/>
</dbReference>
<evidence type="ECO:0000256" key="3">
    <source>
        <dbReference type="ARBA" id="ARBA00023163"/>
    </source>
</evidence>